<dbReference type="Pfam" id="PF05368">
    <property type="entry name" value="NmrA"/>
    <property type="match status" value="1"/>
</dbReference>
<dbReference type="Gene3D" id="3.40.50.720">
    <property type="entry name" value="NAD(P)-binding Rossmann-like Domain"/>
    <property type="match status" value="1"/>
</dbReference>
<dbReference type="Proteomes" id="UP000248326">
    <property type="component" value="Unassembled WGS sequence"/>
</dbReference>
<feature type="domain" description="NmrA-like" evidence="1">
    <location>
        <begin position="16"/>
        <end position="239"/>
    </location>
</feature>
<dbReference type="SUPFAM" id="SSF51735">
    <property type="entry name" value="NAD(P)-binding Rossmann-fold domains"/>
    <property type="match status" value="1"/>
</dbReference>
<dbReference type="InterPro" id="IPR036291">
    <property type="entry name" value="NAD(P)-bd_dom_sf"/>
</dbReference>
<evidence type="ECO:0000259" key="1">
    <source>
        <dbReference type="Pfam" id="PF05368"/>
    </source>
</evidence>
<protein>
    <submittedName>
        <fullName evidence="2">Uncharacterized protein YbjT (DUF2867 family)</fullName>
    </submittedName>
</protein>
<gene>
    <name evidence="2" type="ORF">DES52_10319</name>
</gene>
<reference evidence="2 3" key="1">
    <citation type="submission" date="2018-06" db="EMBL/GenBank/DDBJ databases">
        <title>Genomic Encyclopedia of Type Strains, Phase IV (KMG-IV): sequencing the most valuable type-strain genomes for metagenomic binning, comparative biology and taxonomic classification.</title>
        <authorList>
            <person name="Goeker M."/>
        </authorList>
    </citation>
    <scope>NUCLEOTIDE SEQUENCE [LARGE SCALE GENOMIC DNA]</scope>
    <source>
        <strain evidence="2 3">DSM 18048</strain>
    </source>
</reference>
<dbReference type="AlphaFoldDB" id="A0A318SAF4"/>
<comment type="caution">
    <text evidence="2">The sequence shown here is derived from an EMBL/GenBank/DDBJ whole genome shotgun (WGS) entry which is preliminary data.</text>
</comment>
<dbReference type="PANTHER" id="PTHR43162">
    <property type="match status" value="1"/>
</dbReference>
<dbReference type="OrthoDB" id="5180065at2"/>
<dbReference type="RefSeq" id="WP_110885563.1">
    <property type="nucleotide sequence ID" value="NZ_QJSX01000003.1"/>
</dbReference>
<dbReference type="PANTHER" id="PTHR43162:SF1">
    <property type="entry name" value="PRESTALK A DIFFERENTIATION PROTEIN A"/>
    <property type="match status" value="1"/>
</dbReference>
<name>A0A318SAF4_9DEIO</name>
<dbReference type="InterPro" id="IPR051604">
    <property type="entry name" value="Ergot_Alk_Oxidoreductase"/>
</dbReference>
<sequence length="320" mass="34839">MNARNQLQESDAQRPVLVAGATGAVGSQVVRALLERGASVRVFVRSLDKVDALPAHVDRVVGTLEDRDAVARALRGVRSAFFVAPHDADEEQLAENFVAACEREQTRLVFSGVHAGGANRFTRLAMRTLFGRMMPHYIPKLRIAERVRTSRTTSVVLTPGNYFQMDELIREELLAGRFILPMGLVPRVDTRDIGDAAARALLDGSVASGAYSLVGPTSLTGEESAAAWSVALGRSVAYAPDFEAAALLFERLYGGRKAVDFRESYRLLGGVKVKTSPREVQETTFLLGRPPRPFARYALETAARWQAPAMPTGANLVTSR</sequence>
<keyword evidence="3" id="KW-1185">Reference proteome</keyword>
<evidence type="ECO:0000313" key="3">
    <source>
        <dbReference type="Proteomes" id="UP000248326"/>
    </source>
</evidence>
<organism evidence="2 3">
    <name type="scientific">Deinococcus yavapaiensis KR-236</name>
    <dbReference type="NCBI Taxonomy" id="694435"/>
    <lineage>
        <taxon>Bacteria</taxon>
        <taxon>Thermotogati</taxon>
        <taxon>Deinococcota</taxon>
        <taxon>Deinococci</taxon>
        <taxon>Deinococcales</taxon>
        <taxon>Deinococcaceae</taxon>
        <taxon>Deinococcus</taxon>
    </lineage>
</organism>
<dbReference type="EMBL" id="QJSX01000003">
    <property type="protein sequence ID" value="PYE55190.1"/>
    <property type="molecule type" value="Genomic_DNA"/>
</dbReference>
<accession>A0A318SAF4</accession>
<evidence type="ECO:0000313" key="2">
    <source>
        <dbReference type="EMBL" id="PYE55190.1"/>
    </source>
</evidence>
<dbReference type="InterPro" id="IPR008030">
    <property type="entry name" value="NmrA-like"/>
</dbReference>
<proteinExistence type="predicted"/>